<proteinExistence type="predicted"/>
<feature type="region of interest" description="Disordered" evidence="1">
    <location>
        <begin position="32"/>
        <end position="53"/>
    </location>
</feature>
<accession>A0AAV4Q894</accession>
<name>A0AAV4Q894_9ARAC</name>
<protein>
    <submittedName>
        <fullName evidence="2">Uncharacterized protein</fullName>
    </submittedName>
</protein>
<evidence type="ECO:0000313" key="2">
    <source>
        <dbReference type="EMBL" id="GIY04829.1"/>
    </source>
</evidence>
<feature type="compositionally biased region" description="Basic and acidic residues" evidence="1">
    <location>
        <begin position="99"/>
        <end position="119"/>
    </location>
</feature>
<evidence type="ECO:0000313" key="3">
    <source>
        <dbReference type="Proteomes" id="UP001054837"/>
    </source>
</evidence>
<dbReference type="EMBL" id="BPLQ01003982">
    <property type="protein sequence ID" value="GIY04829.1"/>
    <property type="molecule type" value="Genomic_DNA"/>
</dbReference>
<reference evidence="2 3" key="1">
    <citation type="submission" date="2021-06" db="EMBL/GenBank/DDBJ databases">
        <title>Caerostris darwini draft genome.</title>
        <authorList>
            <person name="Kono N."/>
            <person name="Arakawa K."/>
        </authorList>
    </citation>
    <scope>NUCLEOTIDE SEQUENCE [LARGE SCALE GENOMIC DNA]</scope>
</reference>
<gene>
    <name evidence="2" type="ORF">CDAR_318621</name>
</gene>
<feature type="region of interest" description="Disordered" evidence="1">
    <location>
        <begin position="99"/>
        <end position="132"/>
    </location>
</feature>
<dbReference type="AlphaFoldDB" id="A0AAV4Q894"/>
<evidence type="ECO:0000256" key="1">
    <source>
        <dbReference type="SAM" id="MobiDB-lite"/>
    </source>
</evidence>
<dbReference type="Proteomes" id="UP001054837">
    <property type="component" value="Unassembled WGS sequence"/>
</dbReference>
<organism evidence="2 3">
    <name type="scientific">Caerostris darwini</name>
    <dbReference type="NCBI Taxonomy" id="1538125"/>
    <lineage>
        <taxon>Eukaryota</taxon>
        <taxon>Metazoa</taxon>
        <taxon>Ecdysozoa</taxon>
        <taxon>Arthropoda</taxon>
        <taxon>Chelicerata</taxon>
        <taxon>Arachnida</taxon>
        <taxon>Araneae</taxon>
        <taxon>Araneomorphae</taxon>
        <taxon>Entelegynae</taxon>
        <taxon>Araneoidea</taxon>
        <taxon>Araneidae</taxon>
        <taxon>Caerostris</taxon>
    </lineage>
</organism>
<comment type="caution">
    <text evidence="2">The sequence shown here is derived from an EMBL/GenBank/DDBJ whole genome shotgun (WGS) entry which is preliminary data.</text>
</comment>
<keyword evidence="3" id="KW-1185">Reference proteome</keyword>
<sequence>MPDIPSRSSCSWMIPAPVDEKMVRVGRVGHPIGARAPVLPPTLHPKRGPRRTRLDTPLNIFRSVTFKMASWRTLPGWTGKEFGREFRTSLRKEGIPVVKSDVKGTGDGHFSHQWAREMDTPGSGEGFGRESR</sequence>